<comment type="caution">
    <text evidence="10">The sequence shown here is derived from an EMBL/GenBank/DDBJ whole genome shotgun (WGS) entry which is preliminary data.</text>
</comment>
<dbReference type="SMART" id="SM00382">
    <property type="entry name" value="AAA"/>
    <property type="match status" value="1"/>
</dbReference>
<evidence type="ECO:0000256" key="3">
    <source>
        <dbReference type="ARBA" id="ARBA00022475"/>
    </source>
</evidence>
<name>A0A0C1R8A3_9CLOT</name>
<dbReference type="GO" id="GO:0016887">
    <property type="term" value="F:ATP hydrolysis activity"/>
    <property type="evidence" value="ECO:0007669"/>
    <property type="project" value="InterPro"/>
</dbReference>
<keyword evidence="2" id="KW-0813">Transport</keyword>
<keyword evidence="7" id="KW-0029">Amino-acid transport</keyword>
<evidence type="ECO:0000256" key="7">
    <source>
        <dbReference type="ARBA" id="ARBA00022970"/>
    </source>
</evidence>
<keyword evidence="4" id="KW-0547">Nucleotide-binding</keyword>
<dbReference type="InterPro" id="IPR027417">
    <property type="entry name" value="P-loop_NTPase"/>
</dbReference>
<dbReference type="PROSITE" id="PS00211">
    <property type="entry name" value="ABC_TRANSPORTER_1"/>
    <property type="match status" value="1"/>
</dbReference>
<dbReference type="PANTHER" id="PTHR43166">
    <property type="entry name" value="AMINO ACID IMPORT ATP-BINDING PROTEIN"/>
    <property type="match status" value="1"/>
</dbReference>
<dbReference type="PANTHER" id="PTHR43166:SF30">
    <property type="entry name" value="METHIONINE IMPORT ATP-BINDING PROTEIN METN"/>
    <property type="match status" value="1"/>
</dbReference>
<dbReference type="SMART" id="SM00930">
    <property type="entry name" value="NIL"/>
    <property type="match status" value="1"/>
</dbReference>
<dbReference type="Gene3D" id="3.30.70.260">
    <property type="match status" value="1"/>
</dbReference>
<dbReference type="GO" id="GO:0005524">
    <property type="term" value="F:ATP binding"/>
    <property type="evidence" value="ECO:0007669"/>
    <property type="project" value="UniProtKB-KW"/>
</dbReference>
<protein>
    <submittedName>
        <fullName evidence="10">ABC transporter family protein</fullName>
    </submittedName>
</protein>
<dbReference type="InterPro" id="IPR003593">
    <property type="entry name" value="AAA+_ATPase"/>
</dbReference>
<evidence type="ECO:0000259" key="9">
    <source>
        <dbReference type="PROSITE" id="PS50893"/>
    </source>
</evidence>
<keyword evidence="8" id="KW-0472">Membrane</keyword>
<dbReference type="InterPro" id="IPR041701">
    <property type="entry name" value="MetN_ABC"/>
</dbReference>
<dbReference type="Proteomes" id="UP000031366">
    <property type="component" value="Unassembled WGS sequence"/>
</dbReference>
<organism evidence="10 11">
    <name type="scientific">Clostridium argentinense CDC 2741</name>
    <dbReference type="NCBI Taxonomy" id="1418104"/>
    <lineage>
        <taxon>Bacteria</taxon>
        <taxon>Bacillati</taxon>
        <taxon>Bacillota</taxon>
        <taxon>Clostridia</taxon>
        <taxon>Eubacteriales</taxon>
        <taxon>Clostridiaceae</taxon>
        <taxon>Clostridium</taxon>
    </lineage>
</organism>
<dbReference type="PROSITE" id="PS50893">
    <property type="entry name" value="ABC_TRANSPORTER_2"/>
    <property type="match status" value="1"/>
</dbReference>
<keyword evidence="5" id="KW-0067">ATP-binding</keyword>
<dbReference type="FunFam" id="3.40.50.300:FF:000056">
    <property type="entry name" value="Cell division ATP-binding protein FtsE"/>
    <property type="match status" value="1"/>
</dbReference>
<dbReference type="InterPro" id="IPR050086">
    <property type="entry name" value="MetN_ABC_transporter-like"/>
</dbReference>
<evidence type="ECO:0000313" key="10">
    <source>
        <dbReference type="EMBL" id="KIE46786.1"/>
    </source>
</evidence>
<dbReference type="InterPro" id="IPR017871">
    <property type="entry name" value="ABC_transporter-like_CS"/>
</dbReference>
<dbReference type="GO" id="GO:0006865">
    <property type="term" value="P:amino acid transport"/>
    <property type="evidence" value="ECO:0007669"/>
    <property type="project" value="UniProtKB-KW"/>
</dbReference>
<evidence type="ECO:0000256" key="6">
    <source>
        <dbReference type="ARBA" id="ARBA00022967"/>
    </source>
</evidence>
<evidence type="ECO:0000256" key="4">
    <source>
        <dbReference type="ARBA" id="ARBA00022741"/>
    </source>
</evidence>
<dbReference type="CDD" id="cd03258">
    <property type="entry name" value="ABC_MetN_methionine_transporter"/>
    <property type="match status" value="1"/>
</dbReference>
<evidence type="ECO:0000256" key="5">
    <source>
        <dbReference type="ARBA" id="ARBA00022840"/>
    </source>
</evidence>
<dbReference type="EMBL" id="AYSO01000016">
    <property type="protein sequence ID" value="KIE46786.1"/>
    <property type="molecule type" value="Genomic_DNA"/>
</dbReference>
<evidence type="ECO:0000256" key="1">
    <source>
        <dbReference type="ARBA" id="ARBA00005417"/>
    </source>
</evidence>
<comment type="similarity">
    <text evidence="1">Belongs to the ABC transporter superfamily.</text>
</comment>
<reference evidence="10 11" key="1">
    <citation type="journal article" date="2015" name="Infect. Genet. Evol.">
        <title>Genomic sequences of six botulinum neurotoxin-producing strains representing three clostridial species illustrate the mobility and diversity of botulinum neurotoxin genes.</title>
        <authorList>
            <person name="Smith T.J."/>
            <person name="Hill K.K."/>
            <person name="Xie G."/>
            <person name="Foley B.T."/>
            <person name="Williamson C.H."/>
            <person name="Foster J.T."/>
            <person name="Johnson S.L."/>
            <person name="Chertkov O."/>
            <person name="Teshima H."/>
            <person name="Gibbons H.S."/>
            <person name="Johnsky L.A."/>
            <person name="Karavis M.A."/>
            <person name="Smith L.A."/>
        </authorList>
    </citation>
    <scope>NUCLEOTIDE SEQUENCE [LARGE SCALE GENOMIC DNA]</scope>
    <source>
        <strain evidence="10 11">CDC 2741</strain>
    </source>
</reference>
<keyword evidence="11" id="KW-1185">Reference proteome</keyword>
<evidence type="ECO:0000313" key="11">
    <source>
        <dbReference type="Proteomes" id="UP000031366"/>
    </source>
</evidence>
<dbReference type="AlphaFoldDB" id="A0A0C1R8A3"/>
<dbReference type="InterPro" id="IPR003439">
    <property type="entry name" value="ABC_transporter-like_ATP-bd"/>
</dbReference>
<dbReference type="Pfam" id="PF00005">
    <property type="entry name" value="ABC_tran"/>
    <property type="match status" value="1"/>
</dbReference>
<gene>
    <name evidence="10" type="ORF">U732_3281</name>
</gene>
<dbReference type="InterPro" id="IPR018449">
    <property type="entry name" value="NIL_domain"/>
</dbReference>
<evidence type="ECO:0000256" key="8">
    <source>
        <dbReference type="ARBA" id="ARBA00023136"/>
    </source>
</evidence>
<dbReference type="OrthoDB" id="9804199at2"/>
<dbReference type="SUPFAM" id="SSF55021">
    <property type="entry name" value="ACT-like"/>
    <property type="match status" value="1"/>
</dbReference>
<accession>A0A0C1R8A3</accession>
<keyword evidence="6" id="KW-1278">Translocase</keyword>
<dbReference type="SUPFAM" id="SSF52540">
    <property type="entry name" value="P-loop containing nucleoside triphosphate hydrolases"/>
    <property type="match status" value="1"/>
</dbReference>
<dbReference type="STRING" id="29341.RSJ17_19535"/>
<dbReference type="RefSeq" id="WP_039632943.1">
    <property type="nucleotide sequence ID" value="NZ_AYSO01000016.1"/>
</dbReference>
<keyword evidence="3" id="KW-1003">Cell membrane</keyword>
<evidence type="ECO:0000256" key="2">
    <source>
        <dbReference type="ARBA" id="ARBA00022448"/>
    </source>
</evidence>
<feature type="domain" description="ABC transporter" evidence="9">
    <location>
        <begin position="4"/>
        <end position="241"/>
    </location>
</feature>
<sequence>MIELKNINVKFKQKSDELHAVSDVSLRIKRGDIFGIVGSSGAGKSTLLRTINLLEKPSSGEIMIDNKNIINYKGEELRELRRGIGMIFQHFNLVLNKTVYENIAFSLKTAGKTKEEINIRVNELLQVVGLKNKAGVYPSKLSGGQKQRVGIARAVANNAKILLCDEPTSALDLETTASILKLLKDINEQFGITIVIITHELEVIKSICNRVAVMDKGKVVEERPVYDLFANPQNEYTKQLLAHSSNFQLPEELINSLKGHIVKLRYVGETATEPILSTLSSKYNVIFSILQGKIEYIGDLPMGTLYITISGSNKSIAEAIQYLKNNTYSTEVIRHAIQ</sequence>
<dbReference type="InterPro" id="IPR045865">
    <property type="entry name" value="ACT-like_dom_sf"/>
</dbReference>
<proteinExistence type="inferred from homology"/>
<dbReference type="Pfam" id="PF09383">
    <property type="entry name" value="NIL"/>
    <property type="match status" value="1"/>
</dbReference>
<dbReference type="GO" id="GO:0005886">
    <property type="term" value="C:plasma membrane"/>
    <property type="evidence" value="ECO:0007669"/>
    <property type="project" value="UniProtKB-ARBA"/>
</dbReference>
<dbReference type="Gene3D" id="3.40.50.300">
    <property type="entry name" value="P-loop containing nucleotide triphosphate hydrolases"/>
    <property type="match status" value="1"/>
</dbReference>